<evidence type="ECO:0000256" key="4">
    <source>
        <dbReference type="ARBA" id="ARBA00023163"/>
    </source>
</evidence>
<dbReference type="EMBL" id="KZ819634">
    <property type="protein sequence ID" value="PWN93910.1"/>
    <property type="molecule type" value="Genomic_DNA"/>
</dbReference>
<feature type="compositionally biased region" description="Low complexity" evidence="6">
    <location>
        <begin position="534"/>
        <end position="550"/>
    </location>
</feature>
<dbReference type="PANTHER" id="PTHR15741">
    <property type="entry name" value="BASIC HELIX-LOOP-HELIX ZIP TRANSCRIPTION FACTOR"/>
    <property type="match status" value="1"/>
</dbReference>
<evidence type="ECO:0000256" key="2">
    <source>
        <dbReference type="ARBA" id="ARBA00023015"/>
    </source>
</evidence>
<dbReference type="Pfam" id="PF00010">
    <property type="entry name" value="HLH"/>
    <property type="match status" value="1"/>
</dbReference>
<sequence length="961" mass="101046">MTSSVGGPEGGPSSAGPSSPFHQLPPSHPQQQPQQQQQGSSHGSSATAAASSSSSTNAASNETFNMGSFDFGSDFSLPTSLDELSIFGAVPSNNSQQTSHPASSTASGATVSNQASPRQPFSPRMTKGSPHRMQSTGSRNGSPHPLSMQHGAESDATTTRGSGSALSDEDLQGLLAAMQQQQQQQLQHREQPQQPQLFQHQPAHQRQQATQMLNVHAGTQLSVSDLEKLLVEKEQAERVQQLQTLLLRQQLEALSRQQSSGSDHPPNLSSVNLAALLQQQQNLLRNTSQQSPTAPSFGSFGGGSAAGSLDASTSQAFSSQASQKGMHAMSQYGLITPLSSGAFNSRDTAAHSQQQQQQPFMSPLKIPAGSQPSVVDAGRVYDASMVNGAFTPLESPAITPASVFSNASNATTTADLFSPLTSPALRPQYYGSSHDAVMASPLQGPVQPGGAKGGRLSGRARTKAPGMSPHFGPQSKNATPNASPALGPTKPASVPRKNRSTTAEARANRARPSPLVKPSQPPASVAKSRHRGQSGSSSAGLPSPAFASSANTGSRRNSGSQQPPTEGDASNGGASHSRTASNQTQVNTFTSILGSASKPMDASPSEGAASTPSPIDLSNSQMPPPSSKPMTPSSIMGIQQQSQGRASSKSSSGSSNGRSNTSSTAKGGKGSKPSASSEKSVSFAQDGHKRVSSANGEKTSSTSPGALASILPGGISPSDRESWMNIKSSGGGLESRRTSHKAAEQKRRDSLKFCFDELRTMLPAITLDDEAPGGSSLGPDGRIEDEEQEVFDIEQVGDAESARIANRAISKVALLRHSNEYLIRLKSRLERRDEALDACRREIAELRRRLGLPQLEEGFMCVMEDQTFPQQRPYGEEDYNDNEGNVDGNGLQQSQQQHNTARGHNIESTAAPMTHDDDKMMAGFVHAQHHAQQHHQPMDAAAFSYATSGTSLAHNNNMDMS</sequence>
<dbReference type="GeneID" id="37042591"/>
<feature type="compositionally biased region" description="Basic and acidic residues" evidence="6">
    <location>
        <begin position="734"/>
        <end position="744"/>
    </location>
</feature>
<protein>
    <recommendedName>
        <fullName evidence="7">BHLH domain-containing protein</fullName>
    </recommendedName>
</protein>
<keyword evidence="9" id="KW-1185">Reference proteome</keyword>
<feature type="region of interest" description="Disordered" evidence="6">
    <location>
        <begin position="436"/>
        <end position="744"/>
    </location>
</feature>
<feature type="compositionally biased region" description="Polar residues" evidence="6">
    <location>
        <begin position="91"/>
        <end position="119"/>
    </location>
</feature>
<feature type="region of interest" description="Disordered" evidence="6">
    <location>
        <begin position="1"/>
        <end position="166"/>
    </location>
</feature>
<keyword evidence="5" id="KW-0539">Nucleus</keyword>
<keyword evidence="2" id="KW-0805">Transcription regulation</keyword>
<dbReference type="OrthoDB" id="5344169at2759"/>
<dbReference type="InterPro" id="IPR036638">
    <property type="entry name" value="HLH_DNA-bd_sf"/>
</dbReference>
<evidence type="ECO:0000313" key="8">
    <source>
        <dbReference type="EMBL" id="PWN93910.1"/>
    </source>
</evidence>
<comment type="subcellular location">
    <subcellularLocation>
        <location evidence="1">Nucleus</location>
    </subcellularLocation>
</comment>
<dbReference type="PROSITE" id="PS50888">
    <property type="entry name" value="BHLH"/>
    <property type="match status" value="1"/>
</dbReference>
<accession>A0A316YWK4</accession>
<dbReference type="InParanoid" id="A0A316YWK4"/>
<dbReference type="GO" id="GO:0000978">
    <property type="term" value="F:RNA polymerase II cis-regulatory region sequence-specific DNA binding"/>
    <property type="evidence" value="ECO:0007669"/>
    <property type="project" value="TreeGrafter"/>
</dbReference>
<feature type="compositionally biased region" description="Polar residues" evidence="6">
    <location>
        <begin position="155"/>
        <end position="165"/>
    </location>
</feature>
<keyword evidence="3" id="KW-0238">DNA-binding</keyword>
<dbReference type="SUPFAM" id="SSF47459">
    <property type="entry name" value="HLH, helix-loop-helix DNA-binding domain"/>
    <property type="match status" value="1"/>
</dbReference>
<dbReference type="GO" id="GO:0005634">
    <property type="term" value="C:nucleus"/>
    <property type="evidence" value="ECO:0007669"/>
    <property type="project" value="UniProtKB-SubCell"/>
</dbReference>
<feature type="region of interest" description="Disordered" evidence="6">
    <location>
        <begin position="286"/>
        <end position="311"/>
    </location>
</feature>
<dbReference type="PANTHER" id="PTHR15741:SF38">
    <property type="entry name" value="BHLH DOMAIN-CONTAINING PROTEIN"/>
    <property type="match status" value="1"/>
</dbReference>
<evidence type="ECO:0000256" key="6">
    <source>
        <dbReference type="SAM" id="MobiDB-lite"/>
    </source>
</evidence>
<gene>
    <name evidence="8" type="ORF">FA10DRAFT_264508</name>
</gene>
<feature type="compositionally biased region" description="Polar residues" evidence="6">
    <location>
        <begin position="551"/>
        <end position="564"/>
    </location>
</feature>
<proteinExistence type="predicted"/>
<feature type="compositionally biased region" description="Polar residues" evidence="6">
    <location>
        <begin position="572"/>
        <end position="594"/>
    </location>
</feature>
<evidence type="ECO:0000256" key="3">
    <source>
        <dbReference type="ARBA" id="ARBA00023125"/>
    </source>
</evidence>
<feature type="compositionally biased region" description="Low complexity" evidence="6">
    <location>
        <begin position="286"/>
        <end position="298"/>
    </location>
</feature>
<evidence type="ECO:0000256" key="5">
    <source>
        <dbReference type="ARBA" id="ARBA00023242"/>
    </source>
</evidence>
<feature type="region of interest" description="Disordered" evidence="6">
    <location>
        <begin position="871"/>
        <end position="899"/>
    </location>
</feature>
<dbReference type="STRING" id="215250.A0A316YWK4"/>
<feature type="compositionally biased region" description="Polar residues" evidence="6">
    <location>
        <begin position="608"/>
        <end position="617"/>
    </location>
</feature>
<feature type="region of interest" description="Disordered" evidence="6">
    <location>
        <begin position="178"/>
        <end position="207"/>
    </location>
</feature>
<feature type="compositionally biased region" description="Low complexity" evidence="6">
    <location>
        <begin position="178"/>
        <end position="205"/>
    </location>
</feature>
<dbReference type="Proteomes" id="UP000245768">
    <property type="component" value="Unassembled WGS sequence"/>
</dbReference>
<dbReference type="Gene3D" id="4.10.280.10">
    <property type="entry name" value="Helix-loop-helix DNA-binding domain"/>
    <property type="match status" value="1"/>
</dbReference>
<organism evidence="8 9">
    <name type="scientific">Acaromyces ingoldii</name>
    <dbReference type="NCBI Taxonomy" id="215250"/>
    <lineage>
        <taxon>Eukaryota</taxon>
        <taxon>Fungi</taxon>
        <taxon>Dikarya</taxon>
        <taxon>Basidiomycota</taxon>
        <taxon>Ustilaginomycotina</taxon>
        <taxon>Exobasidiomycetes</taxon>
        <taxon>Exobasidiales</taxon>
        <taxon>Cryptobasidiaceae</taxon>
        <taxon>Acaromyces</taxon>
    </lineage>
</organism>
<dbReference type="GO" id="GO:0046983">
    <property type="term" value="F:protein dimerization activity"/>
    <property type="evidence" value="ECO:0007669"/>
    <property type="project" value="InterPro"/>
</dbReference>
<dbReference type="InterPro" id="IPR052207">
    <property type="entry name" value="Max-like/E-box_TFs"/>
</dbReference>
<feature type="compositionally biased region" description="Polar residues" evidence="6">
    <location>
        <begin position="132"/>
        <end position="141"/>
    </location>
</feature>
<feature type="domain" description="BHLH" evidence="7">
    <location>
        <begin position="735"/>
        <end position="825"/>
    </location>
</feature>
<evidence type="ECO:0000259" key="7">
    <source>
        <dbReference type="PROSITE" id="PS50888"/>
    </source>
</evidence>
<dbReference type="SMART" id="SM00353">
    <property type="entry name" value="HLH"/>
    <property type="match status" value="1"/>
</dbReference>
<reference evidence="8 9" key="1">
    <citation type="journal article" date="2018" name="Mol. Biol. Evol.">
        <title>Broad Genomic Sampling Reveals a Smut Pathogenic Ancestry of the Fungal Clade Ustilaginomycotina.</title>
        <authorList>
            <person name="Kijpornyongpan T."/>
            <person name="Mondo S.J."/>
            <person name="Barry K."/>
            <person name="Sandor L."/>
            <person name="Lee J."/>
            <person name="Lipzen A."/>
            <person name="Pangilinan J."/>
            <person name="LaButti K."/>
            <person name="Hainaut M."/>
            <person name="Henrissat B."/>
            <person name="Grigoriev I.V."/>
            <person name="Spatafora J.W."/>
            <person name="Aime M.C."/>
        </authorList>
    </citation>
    <scope>NUCLEOTIDE SEQUENCE [LARGE SCALE GENOMIC DNA]</scope>
    <source>
        <strain evidence="8 9">MCA 4198</strain>
    </source>
</reference>
<evidence type="ECO:0000313" key="9">
    <source>
        <dbReference type="Proteomes" id="UP000245768"/>
    </source>
</evidence>
<name>A0A316YWK4_9BASI</name>
<dbReference type="AlphaFoldDB" id="A0A316YWK4"/>
<feature type="compositionally biased region" description="Polar residues" evidence="6">
    <location>
        <begin position="890"/>
        <end position="899"/>
    </location>
</feature>
<feature type="compositionally biased region" description="Polar residues" evidence="6">
    <location>
        <begin position="692"/>
        <end position="704"/>
    </location>
</feature>
<dbReference type="GO" id="GO:0000981">
    <property type="term" value="F:DNA-binding transcription factor activity, RNA polymerase II-specific"/>
    <property type="evidence" value="ECO:0007669"/>
    <property type="project" value="TreeGrafter"/>
</dbReference>
<dbReference type="InterPro" id="IPR011598">
    <property type="entry name" value="bHLH_dom"/>
</dbReference>
<feature type="compositionally biased region" description="Low complexity" evidence="6">
    <location>
        <begin position="628"/>
        <end position="682"/>
    </location>
</feature>
<keyword evidence="4" id="KW-0804">Transcription</keyword>
<dbReference type="RefSeq" id="XP_025381108.1">
    <property type="nucleotide sequence ID" value="XM_025520675.1"/>
</dbReference>
<evidence type="ECO:0000256" key="1">
    <source>
        <dbReference type="ARBA" id="ARBA00004123"/>
    </source>
</evidence>
<feature type="compositionally biased region" description="Low complexity" evidence="6">
    <location>
        <begin position="1"/>
        <end position="60"/>
    </location>
</feature>